<sequence>MTTPVLSVQLYAVRDQLAEDLDATMARLAGMGLREVEAFDFVDKAPRLAEAFTKAGVRARTGHASLMSEGLGLDDPAFKAGTKAGPPTQQEVFEAAKTLGLEVVIDPFVETERWLTEEAVLDNAKRLNEAAEKAADHGLRVGYHNHAQEFLATIRGVTAYEFFADQLRDDVVLEVDLYWAATGKQDVTALLGRVGERVRALHLKDGVIGANPFEPGAARMDPETLDQRPAGEGDLPLLDYLAAAPNTEFGVIEFDHYGGGHIYDGIEASVRYFNEHGLR</sequence>
<dbReference type="Proteomes" id="UP000758168">
    <property type="component" value="Unassembled WGS sequence"/>
</dbReference>
<dbReference type="Gene3D" id="3.20.20.150">
    <property type="entry name" value="Divalent-metal-dependent TIM barrel enzymes"/>
    <property type="match status" value="1"/>
</dbReference>
<evidence type="ECO:0000313" key="3">
    <source>
        <dbReference type="Proteomes" id="UP000758168"/>
    </source>
</evidence>
<dbReference type="EMBL" id="JAGIOB010000001">
    <property type="protein sequence ID" value="MBP2419054.1"/>
    <property type="molecule type" value="Genomic_DNA"/>
</dbReference>
<protein>
    <submittedName>
        <fullName evidence="2">Sugar phosphate isomerase/epimerase</fullName>
    </submittedName>
</protein>
<name>A0ABS4ZDK6_9ACTN</name>
<organism evidence="2 3">
    <name type="scientific">Microlunatus capsulatus</name>
    <dbReference type="NCBI Taxonomy" id="99117"/>
    <lineage>
        <taxon>Bacteria</taxon>
        <taxon>Bacillati</taxon>
        <taxon>Actinomycetota</taxon>
        <taxon>Actinomycetes</taxon>
        <taxon>Propionibacteriales</taxon>
        <taxon>Propionibacteriaceae</taxon>
        <taxon>Microlunatus</taxon>
    </lineage>
</organism>
<reference evidence="2 3" key="1">
    <citation type="submission" date="2021-03" db="EMBL/GenBank/DDBJ databases">
        <title>Sequencing the genomes of 1000 actinobacteria strains.</title>
        <authorList>
            <person name="Klenk H.-P."/>
        </authorList>
    </citation>
    <scope>NUCLEOTIDE SEQUENCE [LARGE SCALE GENOMIC DNA]</scope>
    <source>
        <strain evidence="2 3">DSM 12936</strain>
    </source>
</reference>
<dbReference type="GO" id="GO:0016853">
    <property type="term" value="F:isomerase activity"/>
    <property type="evidence" value="ECO:0007669"/>
    <property type="project" value="UniProtKB-KW"/>
</dbReference>
<comment type="caution">
    <text evidence="2">The sequence shown here is derived from an EMBL/GenBank/DDBJ whole genome shotgun (WGS) entry which is preliminary data.</text>
</comment>
<evidence type="ECO:0000259" key="1">
    <source>
        <dbReference type="Pfam" id="PF01261"/>
    </source>
</evidence>
<dbReference type="SUPFAM" id="SSF51658">
    <property type="entry name" value="Xylose isomerase-like"/>
    <property type="match status" value="1"/>
</dbReference>
<dbReference type="RefSeq" id="WP_245358230.1">
    <property type="nucleotide sequence ID" value="NZ_BAAAMH010000011.1"/>
</dbReference>
<accession>A0ABS4ZDK6</accession>
<dbReference type="Pfam" id="PF01261">
    <property type="entry name" value="AP_endonuc_2"/>
    <property type="match status" value="1"/>
</dbReference>
<evidence type="ECO:0000313" key="2">
    <source>
        <dbReference type="EMBL" id="MBP2419054.1"/>
    </source>
</evidence>
<dbReference type="PANTHER" id="PTHR12110:SF41">
    <property type="entry name" value="INOSOSE DEHYDRATASE"/>
    <property type="match status" value="1"/>
</dbReference>
<keyword evidence="2" id="KW-0413">Isomerase</keyword>
<dbReference type="InterPro" id="IPR013022">
    <property type="entry name" value="Xyl_isomerase-like_TIM-brl"/>
</dbReference>
<gene>
    <name evidence="2" type="ORF">JOF54_003976</name>
</gene>
<dbReference type="InterPro" id="IPR036237">
    <property type="entry name" value="Xyl_isomerase-like_sf"/>
</dbReference>
<dbReference type="InterPro" id="IPR050312">
    <property type="entry name" value="IolE/XylAMocC-like"/>
</dbReference>
<keyword evidence="3" id="KW-1185">Reference proteome</keyword>
<dbReference type="PANTHER" id="PTHR12110">
    <property type="entry name" value="HYDROXYPYRUVATE ISOMERASE"/>
    <property type="match status" value="1"/>
</dbReference>
<feature type="domain" description="Xylose isomerase-like TIM barrel" evidence="1">
    <location>
        <begin position="46"/>
        <end position="240"/>
    </location>
</feature>
<proteinExistence type="predicted"/>